<proteinExistence type="predicted"/>
<dbReference type="EMBL" id="VSWD01000009">
    <property type="protein sequence ID" value="KAK3093302.1"/>
    <property type="molecule type" value="Genomic_DNA"/>
</dbReference>
<dbReference type="InterPro" id="IPR036397">
    <property type="entry name" value="RNaseH_sf"/>
</dbReference>
<dbReference type="Gene3D" id="3.30.420.10">
    <property type="entry name" value="Ribonuclease H-like superfamily/Ribonuclease H"/>
    <property type="match status" value="1"/>
</dbReference>
<protein>
    <submittedName>
        <fullName evidence="1">Uncharacterized protein</fullName>
    </submittedName>
</protein>
<gene>
    <name evidence="1" type="ORF">FSP39_013877</name>
</gene>
<name>A0AA88XWR2_PINIB</name>
<comment type="caution">
    <text evidence="1">The sequence shown here is derived from an EMBL/GenBank/DDBJ whole genome shotgun (WGS) entry which is preliminary data.</text>
</comment>
<dbReference type="GO" id="GO:0003676">
    <property type="term" value="F:nucleic acid binding"/>
    <property type="evidence" value="ECO:0007669"/>
    <property type="project" value="InterPro"/>
</dbReference>
<dbReference type="Proteomes" id="UP001186944">
    <property type="component" value="Unassembled WGS sequence"/>
</dbReference>
<evidence type="ECO:0000313" key="1">
    <source>
        <dbReference type="EMBL" id="KAK3093302.1"/>
    </source>
</evidence>
<evidence type="ECO:0000313" key="2">
    <source>
        <dbReference type="Proteomes" id="UP001186944"/>
    </source>
</evidence>
<organism evidence="1 2">
    <name type="scientific">Pinctada imbricata</name>
    <name type="common">Atlantic pearl-oyster</name>
    <name type="synonym">Pinctada martensii</name>
    <dbReference type="NCBI Taxonomy" id="66713"/>
    <lineage>
        <taxon>Eukaryota</taxon>
        <taxon>Metazoa</taxon>
        <taxon>Spiralia</taxon>
        <taxon>Lophotrochozoa</taxon>
        <taxon>Mollusca</taxon>
        <taxon>Bivalvia</taxon>
        <taxon>Autobranchia</taxon>
        <taxon>Pteriomorphia</taxon>
        <taxon>Pterioida</taxon>
        <taxon>Pterioidea</taxon>
        <taxon>Pteriidae</taxon>
        <taxon>Pinctada</taxon>
    </lineage>
</organism>
<dbReference type="AlphaFoldDB" id="A0AA88XWR2"/>
<sequence length="175" mass="19819">MGSNGHDDQYSLQRLAVVKPVNVCSSDMPPVFMFTVTDFSSPQEPVDIYSNDQVSAMERLNFLFSREHYMTHIFTMSKKFLGFDPRSRGRRSSLQVIPDGDEVTHFKDVDTSEIAVQKMIMKQRGRRGSLPTPKDSSPFHKPVTAMAAIDDCGFNFIEHPPYSPDLAPSDFHLFP</sequence>
<keyword evidence="2" id="KW-1185">Reference proteome</keyword>
<reference evidence="1" key="1">
    <citation type="submission" date="2019-08" db="EMBL/GenBank/DDBJ databases">
        <title>The improved chromosome-level genome for the pearl oyster Pinctada fucata martensii using PacBio sequencing and Hi-C.</title>
        <authorList>
            <person name="Zheng Z."/>
        </authorList>
    </citation>
    <scope>NUCLEOTIDE SEQUENCE</scope>
    <source>
        <strain evidence="1">ZZ-2019</strain>
        <tissue evidence="1">Adductor muscle</tissue>
    </source>
</reference>
<accession>A0AA88XWR2</accession>